<evidence type="ECO:0000256" key="1">
    <source>
        <dbReference type="SAM" id="MobiDB-lite"/>
    </source>
</evidence>
<dbReference type="Proteomes" id="UP001386955">
    <property type="component" value="Unassembled WGS sequence"/>
</dbReference>
<protein>
    <recommendedName>
        <fullName evidence="2">VQ domain-containing protein</fullName>
    </recommendedName>
</protein>
<dbReference type="AlphaFoldDB" id="A0AAN9T297"/>
<accession>A0AAN9T297</accession>
<dbReference type="InterPro" id="IPR039607">
    <property type="entry name" value="VQ_8/17/18/20/21/25"/>
</dbReference>
<dbReference type="GO" id="GO:0005634">
    <property type="term" value="C:nucleus"/>
    <property type="evidence" value="ECO:0007669"/>
    <property type="project" value="TreeGrafter"/>
</dbReference>
<evidence type="ECO:0000259" key="2">
    <source>
        <dbReference type="Pfam" id="PF05678"/>
    </source>
</evidence>
<dbReference type="PANTHER" id="PTHR33143">
    <property type="entry name" value="F16F4.1 PROTEIN-RELATED"/>
    <property type="match status" value="1"/>
</dbReference>
<feature type="compositionally biased region" description="Basic residues" evidence="1">
    <location>
        <begin position="92"/>
        <end position="107"/>
    </location>
</feature>
<evidence type="ECO:0000313" key="3">
    <source>
        <dbReference type="EMBL" id="KAK7410872.1"/>
    </source>
</evidence>
<dbReference type="PANTHER" id="PTHR33143:SF50">
    <property type="entry name" value="PROTEIN MKS1"/>
    <property type="match status" value="1"/>
</dbReference>
<evidence type="ECO:0000313" key="4">
    <source>
        <dbReference type="Proteomes" id="UP001386955"/>
    </source>
</evidence>
<dbReference type="InterPro" id="IPR008889">
    <property type="entry name" value="VQ"/>
</dbReference>
<dbReference type="EMBL" id="JAYMYS010000001">
    <property type="protein sequence ID" value="KAK7410872.1"/>
    <property type="molecule type" value="Genomic_DNA"/>
</dbReference>
<dbReference type="Pfam" id="PF05678">
    <property type="entry name" value="VQ"/>
    <property type="match status" value="1"/>
</dbReference>
<gene>
    <name evidence="3" type="ORF">VNO78_02058</name>
</gene>
<name>A0AAN9T297_PSOTE</name>
<proteinExistence type="predicted"/>
<sequence length="276" mass="30313">MGLESTTPGVQSQQISIYVFSPETKLISVPNCVWFLFCWVIFEIVLHLTSPPSLYASPHRIILSLPMNPPPKREVQLQGPRPPPLKVSKESHKIKKPPPHPHHHHPHAPPDQNPQQQQQQREPVIIYSVSPKVIHVTPGDFMDVVQRLTGSSAGEDPLAGRGDVSPAARLASIEKTSPSEREREKILHDDVMWMLEEGVQVGQFPGILSPEPGTLPPIPSEVFSPASEAQTASSYWNDFSPSNWSASSFLASPSGFLSVALASPQPSPNLFSLFDS</sequence>
<organism evidence="3 4">
    <name type="scientific">Psophocarpus tetragonolobus</name>
    <name type="common">Winged bean</name>
    <name type="synonym">Dolichos tetragonolobus</name>
    <dbReference type="NCBI Taxonomy" id="3891"/>
    <lineage>
        <taxon>Eukaryota</taxon>
        <taxon>Viridiplantae</taxon>
        <taxon>Streptophyta</taxon>
        <taxon>Embryophyta</taxon>
        <taxon>Tracheophyta</taxon>
        <taxon>Spermatophyta</taxon>
        <taxon>Magnoliopsida</taxon>
        <taxon>eudicotyledons</taxon>
        <taxon>Gunneridae</taxon>
        <taxon>Pentapetalae</taxon>
        <taxon>rosids</taxon>
        <taxon>fabids</taxon>
        <taxon>Fabales</taxon>
        <taxon>Fabaceae</taxon>
        <taxon>Papilionoideae</taxon>
        <taxon>50 kb inversion clade</taxon>
        <taxon>NPAAA clade</taxon>
        <taxon>indigoferoid/millettioid clade</taxon>
        <taxon>Phaseoleae</taxon>
        <taxon>Psophocarpus</taxon>
    </lineage>
</organism>
<feature type="region of interest" description="Disordered" evidence="1">
    <location>
        <begin position="71"/>
        <end position="121"/>
    </location>
</feature>
<reference evidence="3 4" key="1">
    <citation type="submission" date="2024-01" db="EMBL/GenBank/DDBJ databases">
        <title>The genomes of 5 underutilized Papilionoideae crops provide insights into root nodulation and disease resistanc.</title>
        <authorList>
            <person name="Jiang F."/>
        </authorList>
    </citation>
    <scope>NUCLEOTIDE SEQUENCE [LARGE SCALE GENOMIC DNA]</scope>
    <source>
        <strain evidence="3">DUOXIRENSHENG_FW03</strain>
        <tissue evidence="3">Leaves</tissue>
    </source>
</reference>
<feature type="domain" description="VQ" evidence="2">
    <location>
        <begin position="129"/>
        <end position="153"/>
    </location>
</feature>
<comment type="caution">
    <text evidence="3">The sequence shown here is derived from an EMBL/GenBank/DDBJ whole genome shotgun (WGS) entry which is preliminary data.</text>
</comment>
<keyword evidence="4" id="KW-1185">Reference proteome</keyword>